<evidence type="ECO:0000313" key="2">
    <source>
        <dbReference type="EMBL" id="MBB3985421.1"/>
    </source>
</evidence>
<feature type="region of interest" description="Disordered" evidence="1">
    <location>
        <begin position="34"/>
        <end position="71"/>
    </location>
</feature>
<accession>A0A7W6DPP7</accession>
<dbReference type="RefSeq" id="WP_183964998.1">
    <property type="nucleotide sequence ID" value="NZ_BAABBZ010000018.1"/>
</dbReference>
<name>A0A7W6DPP7_9RHOB</name>
<organism evidence="2 3">
    <name type="scientific">Sagittula marina</name>
    <dbReference type="NCBI Taxonomy" id="943940"/>
    <lineage>
        <taxon>Bacteria</taxon>
        <taxon>Pseudomonadati</taxon>
        <taxon>Pseudomonadota</taxon>
        <taxon>Alphaproteobacteria</taxon>
        <taxon>Rhodobacterales</taxon>
        <taxon>Roseobacteraceae</taxon>
        <taxon>Sagittula</taxon>
    </lineage>
</organism>
<dbReference type="EMBL" id="JACIEJ010000004">
    <property type="protein sequence ID" value="MBB3985421.1"/>
    <property type="molecule type" value="Genomic_DNA"/>
</dbReference>
<sequence length="71" mass="7689">MKTHELALLPSDGIGVDVFDAALPLPIPQSKREAAGWIRTRQSRSTATGTDRTKAPPNATFAPSTARRMKE</sequence>
<dbReference type="AlphaFoldDB" id="A0A7W6DPP7"/>
<evidence type="ECO:0000313" key="3">
    <source>
        <dbReference type="Proteomes" id="UP000541426"/>
    </source>
</evidence>
<keyword evidence="3" id="KW-1185">Reference proteome</keyword>
<dbReference type="Proteomes" id="UP000541426">
    <property type="component" value="Unassembled WGS sequence"/>
</dbReference>
<proteinExistence type="predicted"/>
<evidence type="ECO:0000256" key="1">
    <source>
        <dbReference type="SAM" id="MobiDB-lite"/>
    </source>
</evidence>
<gene>
    <name evidence="2" type="ORF">GGQ68_001754</name>
</gene>
<comment type="caution">
    <text evidence="2">The sequence shown here is derived from an EMBL/GenBank/DDBJ whole genome shotgun (WGS) entry which is preliminary data.</text>
</comment>
<reference evidence="2 3" key="1">
    <citation type="submission" date="2020-08" db="EMBL/GenBank/DDBJ databases">
        <title>Genomic Encyclopedia of Type Strains, Phase IV (KMG-IV): sequencing the most valuable type-strain genomes for metagenomic binning, comparative biology and taxonomic classification.</title>
        <authorList>
            <person name="Goeker M."/>
        </authorList>
    </citation>
    <scope>NUCLEOTIDE SEQUENCE [LARGE SCALE GENOMIC DNA]</scope>
    <source>
        <strain evidence="2 3">DSM 102235</strain>
    </source>
</reference>
<protein>
    <submittedName>
        <fullName evidence="2">Isocitrate/isopropylmalate dehydrogenase</fullName>
    </submittedName>
</protein>